<accession>A0A077HK06</accession>
<dbReference type="STRING" id="401472.CUREI_08675"/>
<evidence type="ECO:0000256" key="2">
    <source>
        <dbReference type="SAM" id="SignalP"/>
    </source>
</evidence>
<sequence>MSHRTRRAQGATLVAAAIAATLMLTACADDEAAQDTVSSTQVTAAEDAPQGQADDRIGVQRKTFEVEEVDPVESDKTNGERVEDPAMELSYKWQGTAYSADGGAIVVVAITNESDAPLPADALTPKLRYNANSSSKPDMKDAEFHLDGEDAGVDVVGLDRPLGPGATVNAKYPFDVSTGELWDAEFTIGNVTFKGNLNN</sequence>
<dbReference type="RefSeq" id="WP_038612710.1">
    <property type="nucleotide sequence ID" value="NZ_CP009215.1"/>
</dbReference>
<evidence type="ECO:0000313" key="4">
    <source>
        <dbReference type="Proteomes" id="UP000028939"/>
    </source>
</evidence>
<keyword evidence="2" id="KW-0732">Signal</keyword>
<evidence type="ECO:0000256" key="1">
    <source>
        <dbReference type="SAM" id="MobiDB-lite"/>
    </source>
</evidence>
<dbReference type="HOGENOM" id="CLU_133136_0_0_11"/>
<dbReference type="PROSITE" id="PS51257">
    <property type="entry name" value="PROKAR_LIPOPROTEIN"/>
    <property type="match status" value="1"/>
</dbReference>
<feature type="signal peptide" evidence="2">
    <location>
        <begin position="1"/>
        <end position="28"/>
    </location>
</feature>
<dbReference type="EMBL" id="CP009215">
    <property type="protein sequence ID" value="AIL97353.1"/>
    <property type="molecule type" value="Genomic_DNA"/>
</dbReference>
<feature type="chain" id="PRO_5001718949" description="DUF4352 domain-containing protein" evidence="2">
    <location>
        <begin position="29"/>
        <end position="199"/>
    </location>
</feature>
<feature type="region of interest" description="Disordered" evidence="1">
    <location>
        <begin position="38"/>
        <end position="57"/>
    </location>
</feature>
<dbReference type="AlphaFoldDB" id="A0A077HK06"/>
<gene>
    <name evidence="3" type="ORF">CUREI_08675</name>
</gene>
<dbReference type="KEGG" id="cuv:CUREI_08675"/>
<keyword evidence="4" id="KW-1185">Reference proteome</keyword>
<proteinExistence type="predicted"/>
<name>A0A077HK06_9CORY</name>
<evidence type="ECO:0008006" key="5">
    <source>
        <dbReference type="Google" id="ProtNLM"/>
    </source>
</evidence>
<evidence type="ECO:0000313" key="3">
    <source>
        <dbReference type="EMBL" id="AIL97353.1"/>
    </source>
</evidence>
<organism evidence="3 4">
    <name type="scientific">Corynebacterium ureicelerivorans</name>
    <dbReference type="NCBI Taxonomy" id="401472"/>
    <lineage>
        <taxon>Bacteria</taxon>
        <taxon>Bacillati</taxon>
        <taxon>Actinomycetota</taxon>
        <taxon>Actinomycetes</taxon>
        <taxon>Mycobacteriales</taxon>
        <taxon>Corynebacteriaceae</taxon>
        <taxon>Corynebacterium</taxon>
    </lineage>
</organism>
<reference evidence="3 4" key="1">
    <citation type="submission" date="2014-08" db="EMBL/GenBank/DDBJ databases">
        <title>Complete genome sequence of Corynebacterium ureicelerivorans DSM 45051, a lipophilic and urea-splitting isolate from a blood culture of a septicaemia patient.</title>
        <authorList>
            <person name="Tippelt A."/>
            <person name="Albersmeier A."/>
            <person name="Brinkrolf K."/>
            <person name="Ruckert C."/>
            <person name="Tauch A."/>
        </authorList>
    </citation>
    <scope>NUCLEOTIDE SEQUENCE [LARGE SCALE GENOMIC DNA]</scope>
    <source>
        <strain evidence="3 4">IMMIB RIV-2301</strain>
    </source>
</reference>
<dbReference type="OrthoDB" id="4419866at2"/>
<dbReference type="Proteomes" id="UP000028939">
    <property type="component" value="Chromosome"/>
</dbReference>
<protein>
    <recommendedName>
        <fullName evidence="5">DUF4352 domain-containing protein</fullName>
    </recommendedName>
</protein>